<evidence type="ECO:0000313" key="2">
    <source>
        <dbReference type="EMBL" id="CUS05416.2"/>
    </source>
</evidence>
<protein>
    <recommendedName>
        <fullName evidence="4">Phage portal protein</fullName>
    </recommendedName>
</protein>
<dbReference type="AlphaFoldDB" id="A0A160T5A6"/>
<feature type="region of interest" description="Disordered" evidence="1">
    <location>
        <begin position="452"/>
        <end position="474"/>
    </location>
</feature>
<organism evidence="2 3">
    <name type="scientific">Candidatus Promineifilum breve</name>
    <dbReference type="NCBI Taxonomy" id="1806508"/>
    <lineage>
        <taxon>Bacteria</taxon>
        <taxon>Bacillati</taxon>
        <taxon>Chloroflexota</taxon>
        <taxon>Ardenticatenia</taxon>
        <taxon>Candidatus Promineifilales</taxon>
        <taxon>Candidatus Promineifilaceae</taxon>
        <taxon>Candidatus Promineifilum</taxon>
    </lineage>
</organism>
<gene>
    <name evidence="2" type="ORF">CFX0092_A3538</name>
</gene>
<name>A0A160T5A6_9CHLR</name>
<dbReference type="Proteomes" id="UP000215027">
    <property type="component" value="Chromosome I"/>
</dbReference>
<proteinExistence type="predicted"/>
<dbReference type="Pfam" id="PF04860">
    <property type="entry name" value="Phage_portal"/>
    <property type="match status" value="1"/>
</dbReference>
<feature type="region of interest" description="Disordered" evidence="1">
    <location>
        <begin position="382"/>
        <end position="415"/>
    </location>
</feature>
<evidence type="ECO:0000313" key="3">
    <source>
        <dbReference type="Proteomes" id="UP000215027"/>
    </source>
</evidence>
<evidence type="ECO:0000256" key="1">
    <source>
        <dbReference type="SAM" id="MobiDB-lite"/>
    </source>
</evidence>
<keyword evidence="3" id="KW-1185">Reference proteome</keyword>
<accession>A0A160T5A6</accession>
<evidence type="ECO:0008006" key="4">
    <source>
        <dbReference type="Google" id="ProtNLM"/>
    </source>
</evidence>
<dbReference type="RefSeq" id="WP_095044631.1">
    <property type="nucleotide sequence ID" value="NZ_LN890655.1"/>
</dbReference>
<sequence length="474" mass="52372">MSKGKAELFTGGKSVRLEDLPEEAWRVIAGEGGGQGEAAKLYAVVSWLYRCIDIRAGAVANMPWEIKRVGASGDASAVVMTQEDVAPEQFGWLDDLIGLLYRTEAAVALTGRAYWFRERNIMRTLNVRWLRPDSVRPRIDRDGLHGFTRAIDGNDTPFAVDDMVYFWLPDPFVELGPAEHYPGKAALNAAGVLRSLDVFLTGYFDRGMVKATLLTYENATVTETERSRVREWWQRSVMGLKHSFNTEVLRGEVKPVVVGEGLKDLQNTALTAEQRESICTALGVPQSKVTANAANFATANQDARAFIQDTIAPECRWLATVINRQLLGPMGLRLEFKPDELPVMQEDEAARAASLNQLVQAGMGLEMALAVLGYDLPDGIELRDSESSRSTPPQLLPFTGQPQPAGNVPDDTERIEETRRFVRWAKRRATPDPDQFESMVLSRADKLAILGGADSDDAPFRASSSGAHDWQGYP</sequence>
<dbReference type="InterPro" id="IPR006944">
    <property type="entry name" value="Phage/GTA_portal"/>
</dbReference>
<reference evidence="2" key="1">
    <citation type="submission" date="2016-01" db="EMBL/GenBank/DDBJ databases">
        <authorList>
            <person name="Mcilroy J.S."/>
            <person name="Karst M S."/>
            <person name="Albertsen M."/>
        </authorList>
    </citation>
    <scope>NUCLEOTIDE SEQUENCE</scope>
    <source>
        <strain evidence="2">Cfx-K</strain>
    </source>
</reference>
<dbReference type="EMBL" id="LN890655">
    <property type="protein sequence ID" value="CUS05416.2"/>
    <property type="molecule type" value="Genomic_DNA"/>
</dbReference>
<dbReference type="KEGG" id="pbf:CFX0092_A3538"/>